<feature type="domain" description="Ferric oxidoreductase" evidence="9">
    <location>
        <begin position="55"/>
        <end position="167"/>
    </location>
</feature>
<accession>A0A4Z0W3V2</accession>
<dbReference type="GO" id="GO:0046872">
    <property type="term" value="F:metal ion binding"/>
    <property type="evidence" value="ECO:0007669"/>
    <property type="project" value="UniProtKB-KW"/>
</dbReference>
<dbReference type="RefSeq" id="WP_135483903.1">
    <property type="nucleotide sequence ID" value="NZ_SRMF01000006.1"/>
</dbReference>
<evidence type="ECO:0000256" key="2">
    <source>
        <dbReference type="ARBA" id="ARBA00022448"/>
    </source>
</evidence>
<keyword evidence="8" id="KW-0249">Electron transport</keyword>
<dbReference type="AlphaFoldDB" id="A0A4Z0W3V2"/>
<dbReference type="PANTHER" id="PTHR36964:SF1">
    <property type="entry name" value="PROTEIN-METHIONINE-SULFOXIDE REDUCTASE HEME-BINDING SUBUNIT MSRQ"/>
    <property type="match status" value="1"/>
</dbReference>
<dbReference type="GO" id="GO:0009055">
    <property type="term" value="F:electron transfer activity"/>
    <property type="evidence" value="ECO:0007669"/>
    <property type="project" value="UniProtKB-UniRule"/>
</dbReference>
<dbReference type="GO" id="GO:0020037">
    <property type="term" value="F:heme binding"/>
    <property type="evidence" value="ECO:0007669"/>
    <property type="project" value="UniProtKB-UniRule"/>
</dbReference>
<evidence type="ECO:0000256" key="1">
    <source>
        <dbReference type="ARBA" id="ARBA00004141"/>
    </source>
</evidence>
<evidence type="ECO:0000313" key="11">
    <source>
        <dbReference type="Proteomes" id="UP000297475"/>
    </source>
</evidence>
<comment type="cofactor">
    <cofactor evidence="8">
        <name>heme b</name>
        <dbReference type="ChEBI" id="CHEBI:60344"/>
    </cofactor>
    <text evidence="8">Binds 1 heme b (iron(II)-protoporphyrin IX) group per subunit.</text>
</comment>
<keyword evidence="7 8" id="KW-0472">Membrane</keyword>
<keyword evidence="11" id="KW-1185">Reference proteome</keyword>
<evidence type="ECO:0000256" key="7">
    <source>
        <dbReference type="ARBA" id="ARBA00023136"/>
    </source>
</evidence>
<dbReference type="InterPro" id="IPR013130">
    <property type="entry name" value="Fe3_Rdtase_TM_dom"/>
</dbReference>
<evidence type="ECO:0000256" key="4">
    <source>
        <dbReference type="ARBA" id="ARBA00022692"/>
    </source>
</evidence>
<protein>
    <recommendedName>
        <fullName evidence="8">Protein-methionine-sulfoxide reductase heme-binding subunit MsrQ</fullName>
    </recommendedName>
    <alternativeName>
        <fullName evidence="8">Flavocytochrome MsrQ</fullName>
    </alternativeName>
</protein>
<feature type="transmembrane region" description="Helical" evidence="8">
    <location>
        <begin position="15"/>
        <end position="35"/>
    </location>
</feature>
<evidence type="ECO:0000256" key="3">
    <source>
        <dbReference type="ARBA" id="ARBA00022617"/>
    </source>
</evidence>
<sequence length="208" mass="23954">MSVQISLPQPLRRPLVHVLCALPLLYWGWQTVLTAQGQFTVISTDPGAVLADKSGFWAINLLLASLALTPLQRLFRLRWVRYRRAVGLWAFVYVLTHILVFYTLILGRDLAEFWHEVVERPYILLGALAALLLLPLVLTSTQAAMRLLKKRWQQLHYLVYPAAILAVIHQLWQVKSFEIGAVIHTLVLVLLLGLRLHWWLRSARRRVS</sequence>
<feature type="transmembrane region" description="Helical" evidence="8">
    <location>
        <begin position="87"/>
        <end position="107"/>
    </location>
</feature>
<dbReference type="GO" id="GO:0016679">
    <property type="term" value="F:oxidoreductase activity, acting on diphenols and related substances as donors"/>
    <property type="evidence" value="ECO:0007669"/>
    <property type="project" value="TreeGrafter"/>
</dbReference>
<dbReference type="GO" id="GO:0005886">
    <property type="term" value="C:plasma membrane"/>
    <property type="evidence" value="ECO:0007669"/>
    <property type="project" value="UniProtKB-SubCell"/>
</dbReference>
<dbReference type="GO" id="GO:0010181">
    <property type="term" value="F:FMN binding"/>
    <property type="evidence" value="ECO:0007669"/>
    <property type="project" value="UniProtKB-UniRule"/>
</dbReference>
<feature type="transmembrane region" description="Helical" evidence="8">
    <location>
        <begin position="55"/>
        <end position="75"/>
    </location>
</feature>
<dbReference type="OrthoDB" id="9788328at2"/>
<dbReference type="InterPro" id="IPR022837">
    <property type="entry name" value="MsrQ-like"/>
</dbReference>
<comment type="subcellular location">
    <subcellularLocation>
        <location evidence="8">Cell membrane</location>
        <topology evidence="8">Multi-pass membrane protein</topology>
    </subcellularLocation>
    <subcellularLocation>
        <location evidence="1">Membrane</location>
        <topology evidence="1">Multi-pass membrane protein</topology>
    </subcellularLocation>
</comment>
<keyword evidence="8" id="KW-0479">Metal-binding</keyword>
<evidence type="ECO:0000256" key="6">
    <source>
        <dbReference type="ARBA" id="ARBA00023004"/>
    </source>
</evidence>
<keyword evidence="8" id="KW-1003">Cell membrane</keyword>
<comment type="function">
    <text evidence="8">Part of the MsrPQ system that repairs oxidized periplasmic proteins containing methionine sulfoxide residues (Met-O), using respiratory chain electrons. Thus protects these proteins from oxidative-stress damage caused by reactive species of oxygen and chlorine generated by the host defense mechanisms. MsrPQ is essential for the maintenance of envelope integrity under bleach stress, rescuing a wide series of structurally unrelated periplasmic proteins from methionine oxidation. MsrQ provides electrons for reduction to the reductase catalytic subunit MsrP, using the quinone pool of the respiratory chain.</text>
</comment>
<feature type="transmembrane region" description="Helical" evidence="8">
    <location>
        <begin position="122"/>
        <end position="143"/>
    </location>
</feature>
<feature type="transmembrane region" description="Helical" evidence="8">
    <location>
        <begin position="155"/>
        <end position="173"/>
    </location>
</feature>
<evidence type="ECO:0000313" key="10">
    <source>
        <dbReference type="EMBL" id="TGG91974.1"/>
    </source>
</evidence>
<keyword evidence="3 8" id="KW-0349">Heme</keyword>
<keyword evidence="4 8" id="KW-0812">Transmembrane</keyword>
<name>A0A4Z0W3V2_9GAMM</name>
<feature type="transmembrane region" description="Helical" evidence="8">
    <location>
        <begin position="179"/>
        <end position="200"/>
    </location>
</feature>
<comment type="subunit">
    <text evidence="8">Heterodimer of a catalytic subunit (MsrP) and a heme-binding subunit (MsrQ).</text>
</comment>
<dbReference type="EMBL" id="SRMF01000006">
    <property type="protein sequence ID" value="TGG91974.1"/>
    <property type="molecule type" value="Genomic_DNA"/>
</dbReference>
<evidence type="ECO:0000256" key="5">
    <source>
        <dbReference type="ARBA" id="ARBA00022989"/>
    </source>
</evidence>
<comment type="similarity">
    <text evidence="8">Belongs to the MsrQ family.</text>
</comment>
<organism evidence="10 11">
    <name type="scientific">Natronospirillum operosum</name>
    <dbReference type="NCBI Taxonomy" id="2759953"/>
    <lineage>
        <taxon>Bacteria</taxon>
        <taxon>Pseudomonadati</taxon>
        <taxon>Pseudomonadota</taxon>
        <taxon>Gammaproteobacteria</taxon>
        <taxon>Oceanospirillales</taxon>
        <taxon>Natronospirillaceae</taxon>
        <taxon>Natronospirillum</taxon>
    </lineage>
</organism>
<dbReference type="HAMAP" id="MF_01207">
    <property type="entry name" value="MsrQ"/>
    <property type="match status" value="1"/>
</dbReference>
<keyword evidence="8" id="KW-0285">Flavoprotein</keyword>
<proteinExistence type="inferred from homology"/>
<comment type="cofactor">
    <cofactor evidence="8">
        <name>FMN</name>
        <dbReference type="ChEBI" id="CHEBI:58210"/>
    </cofactor>
    <text evidence="8">Binds 1 FMN per subunit.</text>
</comment>
<dbReference type="Pfam" id="PF01794">
    <property type="entry name" value="Ferric_reduct"/>
    <property type="match status" value="1"/>
</dbReference>
<reference evidence="10 11" key="1">
    <citation type="submission" date="2019-04" db="EMBL/GenBank/DDBJ databases">
        <title>Natronospirillum operosus gen. nov., sp. nov., a haloalkaliphilic satellite isolated from decaying biomass of laboratory culture of cyanobacterium Geitlerinema sp. and proposal of Natronospirillaceae fam. nov. and Saccharospirillaceae fam. nov.</title>
        <authorList>
            <person name="Kevbrin V."/>
            <person name="Boltyanskaya Y."/>
            <person name="Koziaeva V."/>
            <person name="Grouzdev D.S."/>
            <person name="Park M."/>
            <person name="Cho J."/>
        </authorList>
    </citation>
    <scope>NUCLEOTIDE SEQUENCE [LARGE SCALE GENOMIC DNA]</scope>
    <source>
        <strain evidence="10 11">G-116</strain>
    </source>
</reference>
<keyword evidence="6 8" id="KW-0408">Iron</keyword>
<dbReference type="PANTHER" id="PTHR36964">
    <property type="entry name" value="PROTEIN-METHIONINE-SULFOXIDE REDUCTASE HEME-BINDING SUBUNIT MSRQ"/>
    <property type="match status" value="1"/>
</dbReference>
<keyword evidence="2 8" id="KW-0813">Transport</keyword>
<keyword evidence="5 8" id="KW-1133">Transmembrane helix</keyword>
<keyword evidence="8" id="KW-0288">FMN</keyword>
<comment type="caution">
    <text evidence="10">The sequence shown here is derived from an EMBL/GenBank/DDBJ whole genome shotgun (WGS) entry which is preliminary data.</text>
</comment>
<dbReference type="GO" id="GO:0030091">
    <property type="term" value="P:protein repair"/>
    <property type="evidence" value="ECO:0007669"/>
    <property type="project" value="UniProtKB-UniRule"/>
</dbReference>
<evidence type="ECO:0000256" key="8">
    <source>
        <dbReference type="HAMAP-Rule" id="MF_01207"/>
    </source>
</evidence>
<evidence type="ECO:0000259" key="9">
    <source>
        <dbReference type="Pfam" id="PF01794"/>
    </source>
</evidence>
<dbReference type="Proteomes" id="UP000297475">
    <property type="component" value="Unassembled WGS sequence"/>
</dbReference>
<gene>
    <name evidence="8" type="primary">msrQ</name>
    <name evidence="10" type="ORF">E4656_13900</name>
</gene>